<accession>A0A2P7NUP5</accession>
<gene>
    <name evidence="3" type="ORF">C7H79_09330</name>
</gene>
<dbReference type="Pfam" id="PF01464">
    <property type="entry name" value="SLT"/>
    <property type="match status" value="1"/>
</dbReference>
<organism evidence="3 4">
    <name type="scientific">Nitrosomonas supralitoralis</name>
    <dbReference type="NCBI Taxonomy" id="2116706"/>
    <lineage>
        <taxon>Bacteria</taxon>
        <taxon>Pseudomonadati</taxon>
        <taxon>Pseudomonadota</taxon>
        <taxon>Betaproteobacteria</taxon>
        <taxon>Nitrosomonadales</taxon>
        <taxon>Nitrosomonadaceae</taxon>
        <taxon>Nitrosomonas</taxon>
    </lineage>
</organism>
<keyword evidence="4" id="KW-1185">Reference proteome</keyword>
<evidence type="ECO:0000259" key="2">
    <source>
        <dbReference type="Pfam" id="PF01464"/>
    </source>
</evidence>
<sequence length="196" mass="22859">MHRLAFAILLLIFSSYIYANNPHYERLAANTQTIILHETSDQAASYIEYAAIAENVAWLFSMSRRLEKYMPDLIEREDFLRTVYYEATRAGLDPQLILSVIQVESGFKKYAVSHAGARGYMQVMPFWVSVIGHQDHNLFHLRMNLRYGCTILRHYLDKENGDYFRALGRYNGSLGEASYPQLVFNKWQTTWRNTSL</sequence>
<dbReference type="PANTHER" id="PTHR37423">
    <property type="entry name" value="SOLUBLE LYTIC MUREIN TRANSGLYCOSYLASE-RELATED"/>
    <property type="match status" value="1"/>
</dbReference>
<dbReference type="EMBL" id="PXXU01000025">
    <property type="protein sequence ID" value="PSJ17190.1"/>
    <property type="molecule type" value="Genomic_DNA"/>
</dbReference>
<dbReference type="RefSeq" id="WP_106707014.1">
    <property type="nucleotide sequence ID" value="NZ_PXXU01000025.1"/>
</dbReference>
<dbReference type="InterPro" id="IPR023346">
    <property type="entry name" value="Lysozyme-like_dom_sf"/>
</dbReference>
<dbReference type="OrthoDB" id="92254at2"/>
<evidence type="ECO:0000313" key="3">
    <source>
        <dbReference type="EMBL" id="PSJ17190.1"/>
    </source>
</evidence>
<dbReference type="Gene3D" id="1.10.530.10">
    <property type="match status" value="1"/>
</dbReference>
<dbReference type="InterPro" id="IPR008258">
    <property type="entry name" value="Transglycosylase_SLT_dom_1"/>
</dbReference>
<evidence type="ECO:0000313" key="4">
    <source>
        <dbReference type="Proteomes" id="UP000241912"/>
    </source>
</evidence>
<protein>
    <submittedName>
        <fullName evidence="3">Transglycosylase</fullName>
    </submittedName>
</protein>
<dbReference type="SUPFAM" id="SSF53955">
    <property type="entry name" value="Lysozyme-like"/>
    <property type="match status" value="1"/>
</dbReference>
<dbReference type="Proteomes" id="UP000241912">
    <property type="component" value="Unassembled WGS sequence"/>
</dbReference>
<comment type="similarity">
    <text evidence="1">Belongs to the transglycosylase Slt family.</text>
</comment>
<comment type="caution">
    <text evidence="3">The sequence shown here is derived from an EMBL/GenBank/DDBJ whole genome shotgun (WGS) entry which is preliminary data.</text>
</comment>
<feature type="domain" description="Transglycosylase SLT" evidence="2">
    <location>
        <begin position="86"/>
        <end position="175"/>
    </location>
</feature>
<proteinExistence type="inferred from homology"/>
<evidence type="ECO:0000256" key="1">
    <source>
        <dbReference type="ARBA" id="ARBA00007734"/>
    </source>
</evidence>
<dbReference type="AlphaFoldDB" id="A0A2P7NUP5"/>
<dbReference type="PANTHER" id="PTHR37423:SF2">
    <property type="entry name" value="MEMBRANE-BOUND LYTIC MUREIN TRANSGLYCOSYLASE C"/>
    <property type="match status" value="1"/>
</dbReference>
<reference evidence="3 4" key="1">
    <citation type="submission" date="2018-03" db="EMBL/GenBank/DDBJ databases">
        <title>Draft genome of Nitrosomonas supralitoralis APG5.</title>
        <authorList>
            <person name="Urakawa H."/>
            <person name="Lopez J.V."/>
        </authorList>
    </citation>
    <scope>NUCLEOTIDE SEQUENCE [LARGE SCALE GENOMIC DNA]</scope>
    <source>
        <strain evidence="3 4">APG5</strain>
    </source>
</reference>
<name>A0A2P7NUP5_9PROT</name>
<dbReference type="CDD" id="cd00254">
    <property type="entry name" value="LT-like"/>
    <property type="match status" value="1"/>
</dbReference>